<protein>
    <recommendedName>
        <fullName evidence="4">Arrestin C-terminal-like domain-containing protein</fullName>
    </recommendedName>
</protein>
<feature type="compositionally biased region" description="Pro residues" evidence="1">
    <location>
        <begin position="274"/>
        <end position="283"/>
    </location>
</feature>
<name>A0A165DT87_9BASI</name>
<dbReference type="AlphaFoldDB" id="A0A165DT87"/>
<dbReference type="OrthoDB" id="298939at2759"/>
<evidence type="ECO:0000313" key="3">
    <source>
        <dbReference type="Proteomes" id="UP000076842"/>
    </source>
</evidence>
<dbReference type="Gene3D" id="2.60.40.640">
    <property type="match status" value="1"/>
</dbReference>
<evidence type="ECO:0000313" key="2">
    <source>
        <dbReference type="EMBL" id="KZT53498.1"/>
    </source>
</evidence>
<dbReference type="STRING" id="1353952.A0A165DT87"/>
<keyword evidence="3" id="KW-1185">Reference proteome</keyword>
<organism evidence="2 3">
    <name type="scientific">Calocera cornea HHB12733</name>
    <dbReference type="NCBI Taxonomy" id="1353952"/>
    <lineage>
        <taxon>Eukaryota</taxon>
        <taxon>Fungi</taxon>
        <taxon>Dikarya</taxon>
        <taxon>Basidiomycota</taxon>
        <taxon>Agaricomycotina</taxon>
        <taxon>Dacrymycetes</taxon>
        <taxon>Dacrymycetales</taxon>
        <taxon>Dacrymycetaceae</taxon>
        <taxon>Calocera</taxon>
    </lineage>
</organism>
<feature type="compositionally biased region" description="Polar residues" evidence="1">
    <location>
        <begin position="356"/>
        <end position="368"/>
    </location>
</feature>
<evidence type="ECO:0008006" key="4">
    <source>
        <dbReference type="Google" id="ProtNLM"/>
    </source>
</evidence>
<feature type="region of interest" description="Disordered" evidence="1">
    <location>
        <begin position="391"/>
        <end position="417"/>
    </location>
</feature>
<reference evidence="2 3" key="1">
    <citation type="journal article" date="2016" name="Mol. Biol. Evol.">
        <title>Comparative Genomics of Early-Diverging Mushroom-Forming Fungi Provides Insights into the Origins of Lignocellulose Decay Capabilities.</title>
        <authorList>
            <person name="Nagy L.G."/>
            <person name="Riley R."/>
            <person name="Tritt A."/>
            <person name="Adam C."/>
            <person name="Daum C."/>
            <person name="Floudas D."/>
            <person name="Sun H."/>
            <person name="Yadav J.S."/>
            <person name="Pangilinan J."/>
            <person name="Larsson K.H."/>
            <person name="Matsuura K."/>
            <person name="Barry K."/>
            <person name="Labutti K."/>
            <person name="Kuo R."/>
            <person name="Ohm R.A."/>
            <person name="Bhattacharya S.S."/>
            <person name="Shirouzu T."/>
            <person name="Yoshinaga Y."/>
            <person name="Martin F.M."/>
            <person name="Grigoriev I.V."/>
            <person name="Hibbett D.S."/>
        </authorList>
    </citation>
    <scope>NUCLEOTIDE SEQUENCE [LARGE SCALE GENOMIC DNA]</scope>
    <source>
        <strain evidence="2 3">HHB12733</strain>
    </source>
</reference>
<proteinExistence type="predicted"/>
<dbReference type="EMBL" id="KV424035">
    <property type="protein sequence ID" value="KZT53498.1"/>
    <property type="molecule type" value="Genomic_DNA"/>
</dbReference>
<feature type="region of interest" description="Disordered" evidence="1">
    <location>
        <begin position="269"/>
        <end position="373"/>
    </location>
</feature>
<feature type="compositionally biased region" description="Low complexity" evidence="1">
    <location>
        <begin position="313"/>
        <end position="331"/>
    </location>
</feature>
<feature type="region of interest" description="Disordered" evidence="1">
    <location>
        <begin position="479"/>
        <end position="522"/>
    </location>
</feature>
<sequence>MAGPSVFVQLLGTQDLRVSGRRPEHLTFPAGKHVFQGPNVPPSNAVDFSHDLMIDGLPRHFYFAKPGETTFPFSIQLPAWLPASVDFQNGTAEISYELRAVAGMYSRSEDERQDLVQSQSIGVLEPWGRDIKQESKWTQESGLYLAVTAPRQLVATQKTDVTVKVQNRSKQTITSIAVAINHDLSSEHVSKLHSEIHEQRFEGAEYSVHPGNEATAVVHVRVPDFSWGSNGFVGKDGASLFRVDTRMTVFIRGATSILVLAIPVTIGHPAAEISPPPRSPMRYPPVLQGSPYGPGPKPQTSRRQVRPVGGPAGTAPRRIPPTATSPAAAPRLPRPAPLRRRSSQQDVFSKPLPNIVSPTPVRSRSGSFDVSRPVSEDVRLLEDIVAREGYTPPVVLPPRSPHTPRTPQHPPEGDYEEKQRARELSSMWQGPAAWVPRPLQLSPLSQHKAARVETSRVGTSSNIRNGAGAHFIRIPSLPASDAPASAVDDSDSEGDTVLWNGPMHRIGARRANGDATNSGHRR</sequence>
<dbReference type="Proteomes" id="UP000076842">
    <property type="component" value="Unassembled WGS sequence"/>
</dbReference>
<accession>A0A165DT87</accession>
<dbReference type="InParanoid" id="A0A165DT87"/>
<gene>
    <name evidence="2" type="ORF">CALCODRAFT_520001</name>
</gene>
<dbReference type="InterPro" id="IPR014752">
    <property type="entry name" value="Arrestin-like_C"/>
</dbReference>
<evidence type="ECO:0000256" key="1">
    <source>
        <dbReference type="SAM" id="MobiDB-lite"/>
    </source>
</evidence>